<evidence type="ECO:0000259" key="2">
    <source>
        <dbReference type="Pfam" id="PF03972"/>
    </source>
</evidence>
<comment type="caution">
    <text evidence="4">The sequence shown here is derived from an EMBL/GenBank/DDBJ whole genome shotgun (WGS) entry which is preliminary data.</text>
</comment>
<dbReference type="InterPro" id="IPR042188">
    <property type="entry name" value="MmgE/PrpD_sf_2"/>
</dbReference>
<dbReference type="InterPro" id="IPR045336">
    <property type="entry name" value="MmgE_PrpD_N"/>
</dbReference>
<evidence type="ECO:0000256" key="1">
    <source>
        <dbReference type="ARBA" id="ARBA00006174"/>
    </source>
</evidence>
<dbReference type="Gene3D" id="3.30.1330.120">
    <property type="entry name" value="2-methylcitrate dehydratase PrpD"/>
    <property type="match status" value="1"/>
</dbReference>
<dbReference type="Pfam" id="PF19305">
    <property type="entry name" value="MmgE_PrpD_C"/>
    <property type="match status" value="1"/>
</dbReference>
<evidence type="ECO:0000313" key="4">
    <source>
        <dbReference type="EMBL" id="NHQ74887.1"/>
    </source>
</evidence>
<comment type="similarity">
    <text evidence="1">Belongs to the PrpD family.</text>
</comment>
<dbReference type="AlphaFoldDB" id="A0A967BBG3"/>
<dbReference type="InterPro" id="IPR005656">
    <property type="entry name" value="MmgE_PrpD"/>
</dbReference>
<sequence>MTTTPTAQLSAFVANLRFDDLPPEVVHQACRFLLDAVGCAIAARAEDPAKASHAMQLVAGFHANGPASVIGGAPSDPALAALANGILINATDYDDTHKRALIHVGSVVVPAALAVTEQAGGSGRDLITAMIAGYEVSTRVGMAVMPTHYRFWHSTATNGTFGAAAAASHAMGLDAAQTETALGHAATQAAGLNTFFETGADTKSIHPGKAGLNGILSARMAALGLSSPPDSLGHPKGYLAAFSADPQPKALTHGIGQEWEILENGFKYFPSILASHSPIGAALDIATRHAPPPEAITAVRVRTYATVKSHFSSTRVDTAMAARLSVPYCVAAALRDGQVTQAQFQPDRFRDSALRQLMNRVEIIADEDLTALYPEKFPARVSVHMQGGETYTAGLDYPKGDPHNPLSDAELLEKFRRNVADALPRQQIENLIQAIMTLPKAQDLQNIGALVRGVGVSEKTARTKG</sequence>
<gene>
    <name evidence="4" type="ORF">HAT86_10485</name>
</gene>
<dbReference type="InterPro" id="IPR036148">
    <property type="entry name" value="MmgE/PrpD_sf"/>
</dbReference>
<dbReference type="PANTHER" id="PTHR16943">
    <property type="entry name" value="2-METHYLCITRATE DEHYDRATASE-RELATED"/>
    <property type="match status" value="1"/>
</dbReference>
<dbReference type="SUPFAM" id="SSF103378">
    <property type="entry name" value="2-methylcitrate dehydratase PrpD"/>
    <property type="match status" value="1"/>
</dbReference>
<evidence type="ECO:0000259" key="3">
    <source>
        <dbReference type="Pfam" id="PF19305"/>
    </source>
</evidence>
<dbReference type="Proteomes" id="UP000639775">
    <property type="component" value="Unassembled WGS sequence"/>
</dbReference>
<dbReference type="RefSeq" id="WP_167196990.1">
    <property type="nucleotide sequence ID" value="NZ_JAAORB010000020.1"/>
</dbReference>
<dbReference type="InterPro" id="IPR042183">
    <property type="entry name" value="MmgE/PrpD_sf_1"/>
</dbReference>
<dbReference type="GO" id="GO:0016829">
    <property type="term" value="F:lyase activity"/>
    <property type="evidence" value="ECO:0007669"/>
    <property type="project" value="InterPro"/>
</dbReference>
<dbReference type="Pfam" id="PF03972">
    <property type="entry name" value="MmgE_PrpD_N"/>
    <property type="match status" value="1"/>
</dbReference>
<feature type="domain" description="MmgE/PrpD C-terminal" evidence="3">
    <location>
        <begin position="269"/>
        <end position="434"/>
    </location>
</feature>
<keyword evidence="5" id="KW-1185">Reference proteome</keyword>
<dbReference type="InterPro" id="IPR045337">
    <property type="entry name" value="MmgE_PrpD_C"/>
</dbReference>
<protein>
    <submittedName>
        <fullName evidence="4">MmgE/PrpD family protein</fullName>
    </submittedName>
</protein>
<dbReference type="PANTHER" id="PTHR16943:SF8">
    <property type="entry name" value="2-METHYLCITRATE DEHYDRATASE"/>
    <property type="match status" value="1"/>
</dbReference>
<feature type="domain" description="MmgE/PrpD N-terminal" evidence="2">
    <location>
        <begin position="8"/>
        <end position="249"/>
    </location>
</feature>
<accession>A0A967BBG3</accession>
<dbReference type="EMBL" id="JAAORB010000020">
    <property type="protein sequence ID" value="NHQ74887.1"/>
    <property type="molecule type" value="Genomic_DNA"/>
</dbReference>
<reference evidence="4" key="1">
    <citation type="submission" date="2020-03" db="EMBL/GenBank/DDBJ databases">
        <title>Roseovarius gahaiensis sp. nov., isolated from Gahai Saline Lake, China.</title>
        <authorList>
            <person name="Sun X."/>
        </authorList>
    </citation>
    <scope>NUCLEOTIDE SEQUENCE</scope>
    <source>
        <strain evidence="4">GH877</strain>
    </source>
</reference>
<proteinExistence type="inferred from homology"/>
<name>A0A967BBG3_9RHOB</name>
<dbReference type="Gene3D" id="1.10.4100.10">
    <property type="entry name" value="2-methylcitrate dehydratase PrpD"/>
    <property type="match status" value="1"/>
</dbReference>
<organism evidence="4 5">
    <name type="scientific">Roseovarius gahaiensis</name>
    <dbReference type="NCBI Taxonomy" id="2716691"/>
    <lineage>
        <taxon>Bacteria</taxon>
        <taxon>Pseudomonadati</taxon>
        <taxon>Pseudomonadota</taxon>
        <taxon>Alphaproteobacteria</taxon>
        <taxon>Rhodobacterales</taxon>
        <taxon>Roseobacteraceae</taxon>
        <taxon>Roseovarius</taxon>
    </lineage>
</organism>
<evidence type="ECO:0000313" key="5">
    <source>
        <dbReference type="Proteomes" id="UP000639775"/>
    </source>
</evidence>